<evidence type="ECO:0000256" key="1">
    <source>
        <dbReference type="SAM" id="MobiDB-lite"/>
    </source>
</evidence>
<organism evidence="2 3">
    <name type="scientific">Rhizopogon vesiculosus</name>
    <dbReference type="NCBI Taxonomy" id="180088"/>
    <lineage>
        <taxon>Eukaryota</taxon>
        <taxon>Fungi</taxon>
        <taxon>Dikarya</taxon>
        <taxon>Basidiomycota</taxon>
        <taxon>Agaricomycotina</taxon>
        <taxon>Agaricomycetes</taxon>
        <taxon>Agaricomycetidae</taxon>
        <taxon>Boletales</taxon>
        <taxon>Suillineae</taxon>
        <taxon>Rhizopogonaceae</taxon>
        <taxon>Rhizopogon</taxon>
    </lineage>
</organism>
<feature type="region of interest" description="Disordered" evidence="1">
    <location>
        <begin position="1"/>
        <end position="70"/>
    </location>
</feature>
<accession>A0A1J8QMB8</accession>
<dbReference type="OrthoDB" id="2684168at2759"/>
<gene>
    <name evidence="2" type="ORF">AZE42_08616</name>
</gene>
<dbReference type="EMBL" id="LVVM01004432">
    <property type="protein sequence ID" value="OJA12924.1"/>
    <property type="molecule type" value="Genomic_DNA"/>
</dbReference>
<feature type="compositionally biased region" description="Polar residues" evidence="1">
    <location>
        <begin position="59"/>
        <end position="70"/>
    </location>
</feature>
<name>A0A1J8QMB8_9AGAM</name>
<keyword evidence="3" id="KW-1185">Reference proteome</keyword>
<dbReference type="Proteomes" id="UP000183567">
    <property type="component" value="Unassembled WGS sequence"/>
</dbReference>
<dbReference type="AlphaFoldDB" id="A0A1J8QMB8"/>
<evidence type="ECO:0000313" key="3">
    <source>
        <dbReference type="Proteomes" id="UP000183567"/>
    </source>
</evidence>
<sequence length="118" mass="12700">MCSSAKPGTHPRSSAPRHPALSSSSASRPHSILNRFSSLFHWPQPNTDESMELPHNPGPTISQHQHSPSPVESIDLTSVQALYIARQLEPVSEQVMRIKKLTCGAQGSGAVQDPSGQV</sequence>
<comment type="caution">
    <text evidence="2">The sequence shown here is derived from an EMBL/GenBank/DDBJ whole genome shotgun (WGS) entry which is preliminary data.</text>
</comment>
<evidence type="ECO:0000313" key="2">
    <source>
        <dbReference type="EMBL" id="OJA12924.1"/>
    </source>
</evidence>
<reference evidence="2 3" key="1">
    <citation type="submission" date="2016-03" db="EMBL/GenBank/DDBJ databases">
        <title>Comparative genomics of the ectomycorrhizal sister species Rhizopogon vinicolor and Rhizopogon vesiculosus (Basidiomycota: Boletales) reveals a divergence of the mating type B locus.</title>
        <authorList>
            <person name="Mujic A.B."/>
            <person name="Kuo A."/>
            <person name="Tritt A."/>
            <person name="Lipzen A."/>
            <person name="Chen C."/>
            <person name="Johnson J."/>
            <person name="Sharma A."/>
            <person name="Barry K."/>
            <person name="Grigoriev I.V."/>
            <person name="Spatafora J.W."/>
        </authorList>
    </citation>
    <scope>NUCLEOTIDE SEQUENCE [LARGE SCALE GENOMIC DNA]</scope>
    <source>
        <strain evidence="2 3">AM-OR11-056</strain>
    </source>
</reference>
<proteinExistence type="predicted"/>
<feature type="compositionally biased region" description="Low complexity" evidence="1">
    <location>
        <begin position="11"/>
        <end position="31"/>
    </location>
</feature>
<protein>
    <submittedName>
        <fullName evidence="2">Uncharacterized protein</fullName>
    </submittedName>
</protein>